<name>A0ABV1JBW9_9ACTN</name>
<keyword evidence="4" id="KW-0677">Repeat</keyword>
<feature type="domain" description="4Fe-4S ferredoxin-type" evidence="8">
    <location>
        <begin position="103"/>
        <end position="132"/>
    </location>
</feature>
<keyword evidence="7" id="KW-0812">Transmembrane</keyword>
<keyword evidence="3" id="KW-0479">Metal-binding</keyword>
<keyword evidence="6" id="KW-0411">Iron-sulfur</keyword>
<keyword evidence="5" id="KW-0408">Iron</keyword>
<dbReference type="Proteomes" id="UP001487305">
    <property type="component" value="Unassembled WGS sequence"/>
</dbReference>
<evidence type="ECO:0000256" key="6">
    <source>
        <dbReference type="ARBA" id="ARBA00023014"/>
    </source>
</evidence>
<dbReference type="InterPro" id="IPR017900">
    <property type="entry name" value="4Fe4S_Fe_S_CS"/>
</dbReference>
<dbReference type="InterPro" id="IPR051555">
    <property type="entry name" value="FDH_Electron_Transfer_Unit"/>
</dbReference>
<accession>A0ABV1JBW9</accession>
<dbReference type="PROSITE" id="PS00198">
    <property type="entry name" value="4FE4S_FER_1"/>
    <property type="match status" value="1"/>
</dbReference>
<evidence type="ECO:0000256" key="7">
    <source>
        <dbReference type="SAM" id="Phobius"/>
    </source>
</evidence>
<feature type="transmembrane region" description="Helical" evidence="7">
    <location>
        <begin position="236"/>
        <end position="258"/>
    </location>
</feature>
<dbReference type="PANTHER" id="PTHR43545">
    <property type="entry name" value="FORMATE DEHYDROGENASE, NITRATE-INDUCIBLE, IRON-SULFUR SUBUNIT"/>
    <property type="match status" value="1"/>
</dbReference>
<evidence type="ECO:0000256" key="2">
    <source>
        <dbReference type="ARBA" id="ARBA00022485"/>
    </source>
</evidence>
<keyword evidence="7" id="KW-0472">Membrane</keyword>
<dbReference type="PROSITE" id="PS51379">
    <property type="entry name" value="4FE4S_FER_2"/>
    <property type="match status" value="1"/>
</dbReference>
<evidence type="ECO:0000256" key="4">
    <source>
        <dbReference type="ARBA" id="ARBA00022737"/>
    </source>
</evidence>
<comment type="caution">
    <text evidence="9">The sequence shown here is derived from an EMBL/GenBank/DDBJ whole genome shotgun (WGS) entry which is preliminary data.</text>
</comment>
<evidence type="ECO:0000259" key="8">
    <source>
        <dbReference type="PROSITE" id="PS51379"/>
    </source>
</evidence>
<protein>
    <submittedName>
        <fullName evidence="9">4Fe-4S dicluster domain-containing protein</fullName>
    </submittedName>
</protein>
<dbReference type="CDD" id="cd10562">
    <property type="entry name" value="FDH_b_like"/>
    <property type="match status" value="1"/>
</dbReference>
<evidence type="ECO:0000256" key="1">
    <source>
        <dbReference type="ARBA" id="ARBA00004196"/>
    </source>
</evidence>
<evidence type="ECO:0000256" key="5">
    <source>
        <dbReference type="ARBA" id="ARBA00023004"/>
    </source>
</evidence>
<dbReference type="InterPro" id="IPR014603">
    <property type="entry name" value="Formate_DH_Fe-S_su"/>
</dbReference>
<dbReference type="Gene3D" id="3.30.70.20">
    <property type="match status" value="2"/>
</dbReference>
<gene>
    <name evidence="9" type="ORF">AAA083_06295</name>
</gene>
<reference evidence="9 10" key="1">
    <citation type="submission" date="2024-04" db="EMBL/GenBank/DDBJ databases">
        <title>Human intestinal bacterial collection.</title>
        <authorList>
            <person name="Pauvert C."/>
            <person name="Hitch T.C.A."/>
            <person name="Clavel T."/>
        </authorList>
    </citation>
    <scope>NUCLEOTIDE SEQUENCE [LARGE SCALE GENOMIC DNA]</scope>
    <source>
        <strain evidence="9 10">CLA-KB-H42</strain>
    </source>
</reference>
<keyword evidence="10" id="KW-1185">Reference proteome</keyword>
<dbReference type="InterPro" id="IPR017896">
    <property type="entry name" value="4Fe4S_Fe-S-bd"/>
</dbReference>
<dbReference type="RefSeq" id="WP_102374596.1">
    <property type="nucleotide sequence ID" value="NZ_JBBNOP010000004.1"/>
</dbReference>
<proteinExistence type="predicted"/>
<dbReference type="EMBL" id="JBBNOP010000004">
    <property type="protein sequence ID" value="MEQ3362580.1"/>
    <property type="molecule type" value="Genomic_DNA"/>
</dbReference>
<dbReference type="SUPFAM" id="SSF54862">
    <property type="entry name" value="4Fe-4S ferredoxins"/>
    <property type="match status" value="1"/>
</dbReference>
<evidence type="ECO:0000313" key="10">
    <source>
        <dbReference type="Proteomes" id="UP001487305"/>
    </source>
</evidence>
<dbReference type="PIRSF" id="PIRSF036298">
    <property type="entry name" value="FDH_4Fe4S"/>
    <property type="match status" value="1"/>
</dbReference>
<organism evidence="9 10">
    <name type="scientific">Raoultibacter massiliensis</name>
    <dbReference type="NCBI Taxonomy" id="1852371"/>
    <lineage>
        <taxon>Bacteria</taxon>
        <taxon>Bacillati</taxon>
        <taxon>Actinomycetota</taxon>
        <taxon>Coriobacteriia</taxon>
        <taxon>Eggerthellales</taxon>
        <taxon>Eggerthellaceae</taxon>
        <taxon>Raoultibacter</taxon>
    </lineage>
</organism>
<dbReference type="Pfam" id="PF13247">
    <property type="entry name" value="Fer4_11"/>
    <property type="match status" value="1"/>
</dbReference>
<comment type="subcellular location">
    <subcellularLocation>
        <location evidence="1">Cell envelope</location>
    </subcellularLocation>
</comment>
<evidence type="ECO:0000313" key="9">
    <source>
        <dbReference type="EMBL" id="MEQ3362580.1"/>
    </source>
</evidence>
<keyword evidence="2" id="KW-0004">4Fe-4S</keyword>
<dbReference type="PANTHER" id="PTHR43545:SF6">
    <property type="entry name" value="FORMATE DEHYDROGENASE, NITRATE-INDUCIBLE, IRON-SULFUR SUBUNIT"/>
    <property type="match status" value="1"/>
</dbReference>
<sequence length="309" mass="33058">MSEKAILFDTSRCSACRGCQVACKCWNDLPSPIEKNANPSTGSYQSPADLGADTRLVVTFNEEAGGSKGVMWAFGRRACQHCTDAPCAAMCPAGAIFKHEETGFVTMDDSKCVGCQYCSTACPFDVPRYSAGLRTTISKCTGCIDRIEQGRAPACVSTCQPEGLLFGDRSEMIARAHERVAALKQRGYENAVVYGESEMGGLHVIQVLKYGVAAHGQIENPQVNPAVALTQIMKPITAVGAGVTVVGLAAMFALGVGYKRDKVVYNAETEDTISYESGEVVKHGDGQDEKTIKEHIFENLPGKKGGHNE</sequence>
<evidence type="ECO:0000256" key="3">
    <source>
        <dbReference type="ARBA" id="ARBA00022723"/>
    </source>
</evidence>
<keyword evidence="7" id="KW-1133">Transmembrane helix</keyword>